<keyword evidence="2 6" id="KW-0808">Transferase</keyword>
<evidence type="ECO:0000256" key="5">
    <source>
        <dbReference type="ARBA" id="ARBA00022840"/>
    </source>
</evidence>
<dbReference type="GO" id="GO:0008776">
    <property type="term" value="F:acetate kinase activity"/>
    <property type="evidence" value="ECO:0007669"/>
    <property type="project" value="TreeGrafter"/>
</dbReference>
<dbReference type="EC" id="2.7.2.7" evidence="6"/>
<evidence type="ECO:0000256" key="6">
    <source>
        <dbReference type="HAMAP-Rule" id="MF_00542"/>
    </source>
</evidence>
<evidence type="ECO:0000256" key="4">
    <source>
        <dbReference type="ARBA" id="ARBA00022777"/>
    </source>
</evidence>
<sequence>MDLLVINIGGSSTKIALFNNKEMIKAHTIRHSVDELKLFKDIWDQYEFRKASVLDYCKKNQIDIENLGAIVSRGPSVKPIKSGVYKISEDMVRDAESNKYGTHPCGLGCKMAMEISNNRILALTVDPPCVDEMIPAARYTGLPSIKRHSFFQALNHKAVAKRLAMQLDRKYEEMNIVVCHLGSGISVASHSFGRVIDVTNGLDGDAPFGLDRVGTLPAGDWMRFCLSGEHTRTDLERILNGGGGMMAHLGTNSAIEVEKMIKDGDKKAEEVYDAMAFNVIKGVGAASSIFGSKPDAIIFTGGLANSDYFIEKLKCKLSWIANIFVFAGEDEMLALAEGALRALNNEEALIEY</sequence>
<organism evidence="8 9">
    <name type="scientific">Acidaminobacter hydrogenoformans DSM 2784</name>
    <dbReference type="NCBI Taxonomy" id="1120920"/>
    <lineage>
        <taxon>Bacteria</taxon>
        <taxon>Bacillati</taxon>
        <taxon>Bacillota</taxon>
        <taxon>Clostridia</taxon>
        <taxon>Peptostreptococcales</taxon>
        <taxon>Acidaminobacteraceae</taxon>
        <taxon>Acidaminobacter</taxon>
    </lineage>
</organism>
<dbReference type="NCBIfam" id="NF002834">
    <property type="entry name" value="PRK03011.1-5"/>
    <property type="match status" value="1"/>
</dbReference>
<dbReference type="CDD" id="cd24011">
    <property type="entry name" value="ASKHA_NBD_BK"/>
    <property type="match status" value="1"/>
</dbReference>
<dbReference type="GO" id="GO:0006083">
    <property type="term" value="P:acetate metabolic process"/>
    <property type="evidence" value="ECO:0007669"/>
    <property type="project" value="TreeGrafter"/>
</dbReference>
<dbReference type="HAMAP" id="MF_00542">
    <property type="entry name" value="Butyrate_kinase"/>
    <property type="match status" value="1"/>
</dbReference>
<dbReference type="InterPro" id="IPR011245">
    <property type="entry name" value="Butyrate_kin"/>
</dbReference>
<dbReference type="AlphaFoldDB" id="A0A1G5S2L9"/>
<comment type="subcellular location">
    <subcellularLocation>
        <location evidence="6">Cytoplasm</location>
    </subcellularLocation>
</comment>
<evidence type="ECO:0000256" key="7">
    <source>
        <dbReference type="RuleBase" id="RU003835"/>
    </source>
</evidence>
<accession>A0A1G5S2L9</accession>
<dbReference type="GO" id="GO:0005524">
    <property type="term" value="F:ATP binding"/>
    <property type="evidence" value="ECO:0007669"/>
    <property type="project" value="UniProtKB-KW"/>
</dbReference>
<keyword evidence="4 6" id="KW-0418">Kinase</keyword>
<dbReference type="NCBIfam" id="TIGR02707">
    <property type="entry name" value="butyr_kinase"/>
    <property type="match status" value="1"/>
</dbReference>
<gene>
    <name evidence="6" type="primary">buk</name>
    <name evidence="8" type="ORF">SAMN03080599_02036</name>
</gene>
<keyword evidence="9" id="KW-1185">Reference proteome</keyword>
<dbReference type="GO" id="GO:0047761">
    <property type="term" value="F:butyrate kinase activity"/>
    <property type="evidence" value="ECO:0007669"/>
    <property type="project" value="UniProtKB-UniRule"/>
</dbReference>
<evidence type="ECO:0000256" key="1">
    <source>
        <dbReference type="ARBA" id="ARBA00022490"/>
    </source>
</evidence>
<dbReference type="PANTHER" id="PTHR21060">
    <property type="entry name" value="ACETATE KINASE"/>
    <property type="match status" value="1"/>
</dbReference>
<keyword evidence="5 6" id="KW-0067">ATP-binding</keyword>
<dbReference type="InterPro" id="IPR043129">
    <property type="entry name" value="ATPase_NBD"/>
</dbReference>
<proteinExistence type="inferred from homology"/>
<dbReference type="EMBL" id="FMWL01000010">
    <property type="protein sequence ID" value="SCZ80001.1"/>
    <property type="molecule type" value="Genomic_DNA"/>
</dbReference>
<dbReference type="PIRSF" id="PIRSF036458">
    <property type="entry name" value="Butyrate_kin"/>
    <property type="match status" value="1"/>
</dbReference>
<dbReference type="Gene3D" id="3.30.420.40">
    <property type="match status" value="2"/>
</dbReference>
<name>A0A1G5S2L9_9FIRM</name>
<dbReference type="SUPFAM" id="SSF53067">
    <property type="entry name" value="Actin-like ATPase domain"/>
    <property type="match status" value="2"/>
</dbReference>
<dbReference type="PANTHER" id="PTHR21060:SF3">
    <property type="entry name" value="BUTYRATE KINASE 2-RELATED"/>
    <property type="match status" value="1"/>
</dbReference>
<dbReference type="PRINTS" id="PR00471">
    <property type="entry name" value="ACETATEKNASE"/>
</dbReference>
<evidence type="ECO:0000313" key="8">
    <source>
        <dbReference type="EMBL" id="SCZ80001.1"/>
    </source>
</evidence>
<comment type="catalytic activity">
    <reaction evidence="6">
        <text>butanoate + ATP = butanoyl phosphate + ADP</text>
        <dbReference type="Rhea" id="RHEA:13585"/>
        <dbReference type="ChEBI" id="CHEBI:17968"/>
        <dbReference type="ChEBI" id="CHEBI:30616"/>
        <dbReference type="ChEBI" id="CHEBI:58079"/>
        <dbReference type="ChEBI" id="CHEBI:456216"/>
        <dbReference type="EC" id="2.7.2.7"/>
    </reaction>
</comment>
<evidence type="ECO:0000313" key="9">
    <source>
        <dbReference type="Proteomes" id="UP000199208"/>
    </source>
</evidence>
<comment type="similarity">
    <text evidence="6 7">Belongs to the acetokinase family.</text>
</comment>
<protein>
    <recommendedName>
        <fullName evidence="6">Probable butyrate kinase</fullName>
        <shortName evidence="6">BK</shortName>
        <ecNumber evidence="6">2.7.2.7</ecNumber>
    </recommendedName>
    <alternativeName>
        <fullName evidence="6">Branched-chain carboxylic acid kinase</fullName>
    </alternativeName>
</protein>
<dbReference type="Pfam" id="PF00871">
    <property type="entry name" value="Acetate_kinase"/>
    <property type="match status" value="1"/>
</dbReference>
<evidence type="ECO:0000256" key="3">
    <source>
        <dbReference type="ARBA" id="ARBA00022741"/>
    </source>
</evidence>
<dbReference type="OrthoDB" id="9771859at2"/>
<dbReference type="GO" id="GO:0005737">
    <property type="term" value="C:cytoplasm"/>
    <property type="evidence" value="ECO:0007669"/>
    <property type="project" value="UniProtKB-SubCell"/>
</dbReference>
<dbReference type="Proteomes" id="UP000199208">
    <property type="component" value="Unassembled WGS sequence"/>
</dbReference>
<dbReference type="InterPro" id="IPR000890">
    <property type="entry name" value="Aliphatic_acid_kin_short-chain"/>
</dbReference>
<keyword evidence="1 6" id="KW-0963">Cytoplasm</keyword>
<keyword evidence="3 6" id="KW-0547">Nucleotide-binding</keyword>
<evidence type="ECO:0000256" key="2">
    <source>
        <dbReference type="ARBA" id="ARBA00022679"/>
    </source>
</evidence>
<reference evidence="8 9" key="1">
    <citation type="submission" date="2016-10" db="EMBL/GenBank/DDBJ databases">
        <authorList>
            <person name="de Groot N.N."/>
        </authorList>
    </citation>
    <scope>NUCLEOTIDE SEQUENCE [LARGE SCALE GENOMIC DNA]</scope>
    <source>
        <strain evidence="8 9">DSM 2784</strain>
    </source>
</reference>
<dbReference type="STRING" id="1120920.SAMN03080599_02036"/>
<dbReference type="RefSeq" id="WP_092591138.1">
    <property type="nucleotide sequence ID" value="NZ_FMWL01000010.1"/>
</dbReference>